<dbReference type="GO" id="GO:0003676">
    <property type="term" value="F:nucleic acid binding"/>
    <property type="evidence" value="ECO:0007669"/>
    <property type="project" value="InterPro"/>
</dbReference>
<dbReference type="Proteomes" id="UP000717696">
    <property type="component" value="Unassembled WGS sequence"/>
</dbReference>
<dbReference type="SMART" id="SM00343">
    <property type="entry name" value="ZnF_C2HC"/>
    <property type="match status" value="1"/>
</dbReference>
<name>A0A9P9J6N4_9HYPO</name>
<organism evidence="4 5">
    <name type="scientific">Dactylonectria estremocensis</name>
    <dbReference type="NCBI Taxonomy" id="1079267"/>
    <lineage>
        <taxon>Eukaryota</taxon>
        <taxon>Fungi</taxon>
        <taxon>Dikarya</taxon>
        <taxon>Ascomycota</taxon>
        <taxon>Pezizomycotina</taxon>
        <taxon>Sordariomycetes</taxon>
        <taxon>Hypocreomycetidae</taxon>
        <taxon>Hypocreales</taxon>
        <taxon>Nectriaceae</taxon>
        <taxon>Dactylonectria</taxon>
    </lineage>
</organism>
<dbReference type="OrthoDB" id="3863715at2759"/>
<evidence type="ECO:0000256" key="2">
    <source>
        <dbReference type="SAM" id="MobiDB-lite"/>
    </source>
</evidence>
<dbReference type="GO" id="GO:0008270">
    <property type="term" value="F:zinc ion binding"/>
    <property type="evidence" value="ECO:0007669"/>
    <property type="project" value="UniProtKB-KW"/>
</dbReference>
<feature type="region of interest" description="Disordered" evidence="2">
    <location>
        <begin position="112"/>
        <end position="168"/>
    </location>
</feature>
<keyword evidence="1" id="KW-0479">Metal-binding</keyword>
<comment type="caution">
    <text evidence="4">The sequence shown here is derived from an EMBL/GenBank/DDBJ whole genome shotgun (WGS) entry which is preliminary data.</text>
</comment>
<feature type="domain" description="CCHC-type" evidence="3">
    <location>
        <begin position="39"/>
        <end position="56"/>
    </location>
</feature>
<feature type="compositionally biased region" description="Basic and acidic residues" evidence="2">
    <location>
        <begin position="128"/>
        <end position="138"/>
    </location>
</feature>
<evidence type="ECO:0000313" key="4">
    <source>
        <dbReference type="EMBL" id="KAH7150258.1"/>
    </source>
</evidence>
<gene>
    <name evidence="4" type="ORF">B0J13DRAFT_673963</name>
</gene>
<accession>A0A9P9J6N4</accession>
<reference evidence="4" key="1">
    <citation type="journal article" date="2021" name="Nat. Commun.">
        <title>Genetic determinants of endophytism in the Arabidopsis root mycobiome.</title>
        <authorList>
            <person name="Mesny F."/>
            <person name="Miyauchi S."/>
            <person name="Thiergart T."/>
            <person name="Pickel B."/>
            <person name="Atanasova L."/>
            <person name="Karlsson M."/>
            <person name="Huettel B."/>
            <person name="Barry K.W."/>
            <person name="Haridas S."/>
            <person name="Chen C."/>
            <person name="Bauer D."/>
            <person name="Andreopoulos W."/>
            <person name="Pangilinan J."/>
            <person name="LaButti K."/>
            <person name="Riley R."/>
            <person name="Lipzen A."/>
            <person name="Clum A."/>
            <person name="Drula E."/>
            <person name="Henrissat B."/>
            <person name="Kohler A."/>
            <person name="Grigoriev I.V."/>
            <person name="Martin F.M."/>
            <person name="Hacquard S."/>
        </authorList>
    </citation>
    <scope>NUCLEOTIDE SEQUENCE</scope>
    <source>
        <strain evidence="4">MPI-CAGE-AT-0021</strain>
    </source>
</reference>
<protein>
    <recommendedName>
        <fullName evidence="3">CCHC-type domain-containing protein</fullName>
    </recommendedName>
</protein>
<evidence type="ECO:0000259" key="3">
    <source>
        <dbReference type="PROSITE" id="PS50158"/>
    </source>
</evidence>
<dbReference type="SUPFAM" id="SSF57756">
    <property type="entry name" value="Retrovirus zinc finger-like domains"/>
    <property type="match status" value="1"/>
</dbReference>
<dbReference type="AlphaFoldDB" id="A0A9P9J6N4"/>
<evidence type="ECO:0000256" key="1">
    <source>
        <dbReference type="PROSITE-ProRule" id="PRU00047"/>
    </source>
</evidence>
<dbReference type="Gene3D" id="4.10.60.10">
    <property type="entry name" value="Zinc finger, CCHC-type"/>
    <property type="match status" value="1"/>
</dbReference>
<dbReference type="PROSITE" id="PS50158">
    <property type="entry name" value="ZF_CCHC"/>
    <property type="match status" value="1"/>
</dbReference>
<dbReference type="EMBL" id="JAGMUU010000006">
    <property type="protein sequence ID" value="KAH7150258.1"/>
    <property type="molecule type" value="Genomic_DNA"/>
</dbReference>
<sequence length="202" mass="22638">MTLADDMKTVADFVRAVNACSGRTGGYGDRHDSRRNENRRCYDCGTFGHIARNCPEGRKCFDVCIPQLAQCTVKLTFLCLTSAAGLAMWPASVPSEGFVGVWGLRECEGDQRRLGETPVTPTPVSGRPGDDRPIDAHARLLLPPGSNNRETSTKDKTKRSNIRTGSRMNKSRMSDWMWNKTRSCGQTYSKFYILPLHFVQQW</sequence>
<dbReference type="InterPro" id="IPR001878">
    <property type="entry name" value="Znf_CCHC"/>
</dbReference>
<keyword evidence="5" id="KW-1185">Reference proteome</keyword>
<dbReference type="Pfam" id="PF00098">
    <property type="entry name" value="zf-CCHC"/>
    <property type="match status" value="1"/>
</dbReference>
<keyword evidence="1" id="KW-0862">Zinc</keyword>
<proteinExistence type="predicted"/>
<evidence type="ECO:0000313" key="5">
    <source>
        <dbReference type="Proteomes" id="UP000717696"/>
    </source>
</evidence>
<dbReference type="InterPro" id="IPR036875">
    <property type="entry name" value="Znf_CCHC_sf"/>
</dbReference>
<keyword evidence="1" id="KW-0863">Zinc-finger</keyword>